<evidence type="ECO:0000313" key="3">
    <source>
        <dbReference type="Proteomes" id="UP000467700"/>
    </source>
</evidence>
<keyword evidence="3" id="KW-1185">Reference proteome</keyword>
<evidence type="ECO:0000256" key="1">
    <source>
        <dbReference type="SAM" id="MobiDB-lite"/>
    </source>
</evidence>
<protein>
    <submittedName>
        <fullName evidence="2">Uncharacterized protein</fullName>
    </submittedName>
</protein>
<feature type="compositionally biased region" description="Basic and acidic residues" evidence="1">
    <location>
        <begin position="261"/>
        <end position="275"/>
    </location>
</feature>
<sequence>MADIRKPQDKPTHRVSTNVNYNTVKPLDLPGCSLPAIHRTHSVGSASVASTSPSCTPSEREWTRLHYFLDRLSFLAVTCSKATLQAMLDKVRVENEQYDRRAMGREDYIRRLNVRSEPFSSAEYEMVILHPSHFLPIGSGMLMHAPDPQNRHRLVRIVYTISPDGALRQDEDDNSQRFSSFSPFPRPESNPLNPFLVVLNADMAFRRFERSKQFFATTLCQEYQDLVDLTTQLADAIYHSVIVGRALYAAEAAQSLAIQKEEGKKGKEKAEKWDGDGDVDMAPADEFGVKTGAGDRASLTPKGRGGGGTRAGASSSRFVASIEKPAPEASPEDVKDYCRFLISGRDRPLTAEDKAILASVGVISSNDKSDSEGSDADSEESLESDDDDNAIPQRPHDGALDTATTQERVLQWQASSIAA</sequence>
<dbReference type="Proteomes" id="UP000467700">
    <property type="component" value="Unassembled WGS sequence"/>
</dbReference>
<feature type="region of interest" description="Disordered" evidence="1">
    <location>
        <begin position="261"/>
        <end position="331"/>
    </location>
</feature>
<name>A0A8S0XKL2_CYCAE</name>
<gene>
    <name evidence="2" type="ORF">AAE3_LOCUS6933</name>
</gene>
<dbReference type="OrthoDB" id="3013631at2759"/>
<organism evidence="2 3">
    <name type="scientific">Cyclocybe aegerita</name>
    <name type="common">Black poplar mushroom</name>
    <name type="synonym">Agrocybe aegerita</name>
    <dbReference type="NCBI Taxonomy" id="1973307"/>
    <lineage>
        <taxon>Eukaryota</taxon>
        <taxon>Fungi</taxon>
        <taxon>Dikarya</taxon>
        <taxon>Basidiomycota</taxon>
        <taxon>Agaricomycotina</taxon>
        <taxon>Agaricomycetes</taxon>
        <taxon>Agaricomycetidae</taxon>
        <taxon>Agaricales</taxon>
        <taxon>Agaricineae</taxon>
        <taxon>Bolbitiaceae</taxon>
        <taxon>Cyclocybe</taxon>
    </lineage>
</organism>
<dbReference type="EMBL" id="CACVBS010000046">
    <property type="protein sequence ID" value="CAA7265093.1"/>
    <property type="molecule type" value="Genomic_DNA"/>
</dbReference>
<feature type="compositionally biased region" description="Acidic residues" evidence="1">
    <location>
        <begin position="372"/>
        <end position="389"/>
    </location>
</feature>
<reference evidence="2 3" key="1">
    <citation type="submission" date="2020-01" db="EMBL/GenBank/DDBJ databases">
        <authorList>
            <person name="Gupta K D."/>
        </authorList>
    </citation>
    <scope>NUCLEOTIDE SEQUENCE [LARGE SCALE GENOMIC DNA]</scope>
</reference>
<evidence type="ECO:0000313" key="2">
    <source>
        <dbReference type="EMBL" id="CAA7265093.1"/>
    </source>
</evidence>
<proteinExistence type="predicted"/>
<comment type="caution">
    <text evidence="2">The sequence shown here is derived from an EMBL/GenBank/DDBJ whole genome shotgun (WGS) entry which is preliminary data.</text>
</comment>
<dbReference type="AlphaFoldDB" id="A0A8S0XKL2"/>
<accession>A0A8S0XKL2</accession>
<feature type="region of interest" description="Disordered" evidence="1">
    <location>
        <begin position="358"/>
        <end position="407"/>
    </location>
</feature>